<sequence length="465" mass="50372">RAHLVDHQGQPRVIRAYRSQGLIHQIDLADWRGKRRARVLFDNAGEAVEVRLTSSSGPEVSYTVQSFDLANGVAGKGPQTSSVLADCLERARSSAIRVTRDSSIRHQKMMQLSVEALCKEVFPRLEKLLELELVQGRQLVPCSEDLLEMGLEQIFEQLEQPGSTATATGPWAGLAATLVIGWQSNGWQEPCGQVSAQKLLLVTGLEARSLSCGASSSWNCDPLGLPNRRGSQLDLVFSACSLKLQIFWAHVFRPSRQDFVPSASSFISLWRLEVLPVDDEQLTGEANSEPLSVFSASAVEKDGTSAAQQSLRTPRVTTEAEYLPEVHISHVLQPELGLSTGDIKVWDTSSWAEIEAIRGDGNEGIESLAVSHGPQHWLASAQPSSLQVFSCESPFDLAWSMQPAEVEGLALKGRGSRWVCASFSPEGLMLAAASSGHVCAIDYSKGWNPGACVRSHSLPPGAAPL</sequence>
<evidence type="ECO:0000313" key="2">
    <source>
        <dbReference type="Proteomes" id="UP000626109"/>
    </source>
</evidence>
<protein>
    <submittedName>
        <fullName evidence="1">Uncharacterized protein</fullName>
    </submittedName>
</protein>
<name>A0A813LR91_POLGL</name>
<dbReference type="AlphaFoldDB" id="A0A813LR91"/>
<feature type="non-terminal residue" evidence="1">
    <location>
        <position position="465"/>
    </location>
</feature>
<dbReference type="EMBL" id="CAJNNW010036624">
    <property type="protein sequence ID" value="CAE8736121.1"/>
    <property type="molecule type" value="Genomic_DNA"/>
</dbReference>
<feature type="non-terminal residue" evidence="1">
    <location>
        <position position="1"/>
    </location>
</feature>
<dbReference type="InterPro" id="IPR011044">
    <property type="entry name" value="Quino_amine_DH_bsu"/>
</dbReference>
<dbReference type="Proteomes" id="UP000626109">
    <property type="component" value="Unassembled WGS sequence"/>
</dbReference>
<reference evidence="1" key="1">
    <citation type="submission" date="2021-02" db="EMBL/GenBank/DDBJ databases">
        <authorList>
            <person name="Dougan E. K."/>
            <person name="Rhodes N."/>
            <person name="Thang M."/>
            <person name="Chan C."/>
        </authorList>
    </citation>
    <scope>NUCLEOTIDE SEQUENCE</scope>
</reference>
<evidence type="ECO:0000313" key="1">
    <source>
        <dbReference type="EMBL" id="CAE8736121.1"/>
    </source>
</evidence>
<accession>A0A813LR91</accession>
<dbReference type="SUPFAM" id="SSF50969">
    <property type="entry name" value="YVTN repeat-like/Quinoprotein amine dehydrogenase"/>
    <property type="match status" value="1"/>
</dbReference>
<comment type="caution">
    <text evidence="1">The sequence shown here is derived from an EMBL/GenBank/DDBJ whole genome shotgun (WGS) entry which is preliminary data.</text>
</comment>
<gene>
    <name evidence="1" type="ORF">PGLA2088_LOCUS48177</name>
</gene>
<dbReference type="Gene3D" id="2.130.10.10">
    <property type="entry name" value="YVTN repeat-like/Quinoprotein amine dehydrogenase"/>
    <property type="match status" value="1"/>
</dbReference>
<organism evidence="1 2">
    <name type="scientific">Polarella glacialis</name>
    <name type="common">Dinoflagellate</name>
    <dbReference type="NCBI Taxonomy" id="89957"/>
    <lineage>
        <taxon>Eukaryota</taxon>
        <taxon>Sar</taxon>
        <taxon>Alveolata</taxon>
        <taxon>Dinophyceae</taxon>
        <taxon>Suessiales</taxon>
        <taxon>Suessiaceae</taxon>
        <taxon>Polarella</taxon>
    </lineage>
</organism>
<dbReference type="InterPro" id="IPR015943">
    <property type="entry name" value="WD40/YVTN_repeat-like_dom_sf"/>
</dbReference>
<proteinExistence type="predicted"/>